<dbReference type="InterPro" id="IPR036822">
    <property type="entry name" value="CutC-like_dom_sf"/>
</dbReference>
<evidence type="ECO:0000313" key="3">
    <source>
        <dbReference type="EMBL" id="MFD1221147.1"/>
    </source>
</evidence>
<dbReference type="RefSeq" id="WP_345592262.1">
    <property type="nucleotide sequence ID" value="NZ_BAABJG010000029.1"/>
</dbReference>
<dbReference type="Gene3D" id="3.20.20.380">
    <property type="entry name" value="Copper homeostasis (CutC) domain"/>
    <property type="match status" value="1"/>
</dbReference>
<comment type="subcellular location">
    <subcellularLocation>
        <location evidence="2">Cytoplasm</location>
    </subcellularLocation>
</comment>
<dbReference type="Proteomes" id="UP001597180">
    <property type="component" value="Unassembled WGS sequence"/>
</dbReference>
<keyword evidence="2" id="KW-0963">Cytoplasm</keyword>
<name>A0ABW3ULG7_9BACL</name>
<dbReference type="HAMAP" id="MF_00795">
    <property type="entry name" value="CutC"/>
    <property type="match status" value="1"/>
</dbReference>
<protein>
    <recommendedName>
        <fullName evidence="2">PF03932 family protein CutC</fullName>
    </recommendedName>
</protein>
<comment type="caution">
    <text evidence="2">Once thought to be involved in copper homeostasis, experiments in E.coli have shown this is not the case.</text>
</comment>
<evidence type="ECO:0000256" key="1">
    <source>
        <dbReference type="ARBA" id="ARBA00007768"/>
    </source>
</evidence>
<dbReference type="PANTHER" id="PTHR12598">
    <property type="entry name" value="COPPER HOMEOSTASIS PROTEIN CUTC"/>
    <property type="match status" value="1"/>
</dbReference>
<dbReference type="PANTHER" id="PTHR12598:SF0">
    <property type="entry name" value="COPPER HOMEOSTASIS PROTEIN CUTC HOMOLOG"/>
    <property type="match status" value="1"/>
</dbReference>
<dbReference type="Pfam" id="PF03932">
    <property type="entry name" value="CutC"/>
    <property type="match status" value="1"/>
</dbReference>
<organism evidence="3 4">
    <name type="scientific">Paenibacillus vulneris</name>
    <dbReference type="NCBI Taxonomy" id="1133364"/>
    <lineage>
        <taxon>Bacteria</taxon>
        <taxon>Bacillati</taxon>
        <taxon>Bacillota</taxon>
        <taxon>Bacilli</taxon>
        <taxon>Bacillales</taxon>
        <taxon>Paenibacillaceae</taxon>
        <taxon>Paenibacillus</taxon>
    </lineage>
</organism>
<evidence type="ECO:0000256" key="2">
    <source>
        <dbReference type="HAMAP-Rule" id="MF_00795"/>
    </source>
</evidence>
<proteinExistence type="inferred from homology"/>
<comment type="caution">
    <text evidence="3">The sequence shown here is derived from an EMBL/GenBank/DDBJ whole genome shotgun (WGS) entry which is preliminary data.</text>
</comment>
<gene>
    <name evidence="2" type="primary">cutC</name>
    <name evidence="3" type="ORF">ACFQ4B_13555</name>
</gene>
<dbReference type="EMBL" id="JBHTLU010000014">
    <property type="protein sequence ID" value="MFD1221147.1"/>
    <property type="molecule type" value="Genomic_DNA"/>
</dbReference>
<accession>A0ABW3ULG7</accession>
<reference evidence="4" key="1">
    <citation type="journal article" date="2019" name="Int. J. Syst. Evol. Microbiol.">
        <title>The Global Catalogue of Microorganisms (GCM) 10K type strain sequencing project: providing services to taxonomists for standard genome sequencing and annotation.</title>
        <authorList>
            <consortium name="The Broad Institute Genomics Platform"/>
            <consortium name="The Broad Institute Genome Sequencing Center for Infectious Disease"/>
            <person name="Wu L."/>
            <person name="Ma J."/>
        </authorList>
    </citation>
    <scope>NUCLEOTIDE SEQUENCE [LARGE SCALE GENOMIC DNA]</scope>
    <source>
        <strain evidence="4">CCUG 53270</strain>
    </source>
</reference>
<sequence length="230" mass="24529">MEVIATSVADARLAQNNGAGRIELISGIGDGGVTPSLGLIEQVLAAVTIPVHVMLRPHAQTFCYDEDDVRTMLTDIRSIRRLRPAGIVVGALTADGLVDTTVMERLLVEAEGMSVTFHRAIDEVKDQEQALLTLGRYASIRRVLTSGGKPNVLDSVETIKRLDGICKEQMMTLLAGSGLRVESLAAFLSATGVSEVHLGTGVRVDSSPWKPLDPAKLRAAAEIIANFSNS</sequence>
<evidence type="ECO:0000313" key="4">
    <source>
        <dbReference type="Proteomes" id="UP001597180"/>
    </source>
</evidence>
<dbReference type="InterPro" id="IPR005627">
    <property type="entry name" value="CutC-like"/>
</dbReference>
<dbReference type="SUPFAM" id="SSF110395">
    <property type="entry name" value="CutC-like"/>
    <property type="match status" value="1"/>
</dbReference>
<comment type="similarity">
    <text evidence="1 2">Belongs to the CutC family.</text>
</comment>
<keyword evidence="4" id="KW-1185">Reference proteome</keyword>